<evidence type="ECO:0000256" key="2">
    <source>
        <dbReference type="ARBA" id="ARBA00022723"/>
    </source>
</evidence>
<feature type="domain" description="C2H2-type" evidence="12">
    <location>
        <begin position="654"/>
        <end position="681"/>
    </location>
</feature>
<keyword evidence="4 8" id="KW-0863">Zinc-finger</keyword>
<feature type="compositionally biased region" description="Acidic residues" evidence="11">
    <location>
        <begin position="234"/>
        <end position="243"/>
    </location>
</feature>
<feature type="binding site" evidence="10">
    <location>
        <position position="197"/>
    </location>
    <ligand>
        <name>Zn(2+)</name>
        <dbReference type="ChEBI" id="CHEBI:29105"/>
    </ligand>
</feature>
<keyword evidence="16" id="KW-1185">Reference proteome</keyword>
<keyword evidence="6 9" id="KW-0238">DNA-binding</keyword>
<feature type="compositionally biased region" description="Polar residues" evidence="11">
    <location>
        <begin position="320"/>
        <end position="332"/>
    </location>
</feature>
<evidence type="ECO:0000256" key="1">
    <source>
        <dbReference type="ARBA" id="ARBA00004123"/>
    </source>
</evidence>
<dbReference type="Gene3D" id="3.30.160.60">
    <property type="entry name" value="Classic Zinc Finger"/>
    <property type="match status" value="8"/>
</dbReference>
<dbReference type="SMART" id="SM00980">
    <property type="entry name" value="THAP"/>
    <property type="match status" value="1"/>
</dbReference>
<dbReference type="PROSITE" id="PS51915">
    <property type="entry name" value="ZAD"/>
    <property type="match status" value="1"/>
</dbReference>
<feature type="region of interest" description="Disordered" evidence="11">
    <location>
        <begin position="374"/>
        <end position="403"/>
    </location>
</feature>
<feature type="domain" description="THAP-type" evidence="13">
    <location>
        <begin position="1"/>
        <end position="84"/>
    </location>
</feature>
<dbReference type="InterPro" id="IPR012934">
    <property type="entry name" value="Znf_AD"/>
</dbReference>
<feature type="region of interest" description="Disordered" evidence="11">
    <location>
        <begin position="284"/>
        <end position="305"/>
    </location>
</feature>
<feature type="region of interest" description="Disordered" evidence="11">
    <location>
        <begin position="231"/>
        <end position="252"/>
    </location>
</feature>
<feature type="compositionally biased region" description="Polar residues" evidence="11">
    <location>
        <begin position="375"/>
        <end position="384"/>
    </location>
</feature>
<evidence type="ECO:0000256" key="4">
    <source>
        <dbReference type="ARBA" id="ARBA00022771"/>
    </source>
</evidence>
<dbReference type="Proteomes" id="UP000069940">
    <property type="component" value="Unassembled WGS sequence"/>
</dbReference>
<feature type="region of interest" description="Disordered" evidence="11">
    <location>
        <begin position="319"/>
        <end position="351"/>
    </location>
</feature>
<feature type="compositionally biased region" description="Polar residues" evidence="11">
    <location>
        <begin position="801"/>
        <end position="818"/>
    </location>
</feature>
<feature type="domain" description="C2H2-type" evidence="12">
    <location>
        <begin position="748"/>
        <end position="775"/>
    </location>
</feature>
<feature type="domain" description="C2H2-type" evidence="12">
    <location>
        <begin position="716"/>
        <end position="743"/>
    </location>
</feature>
<feature type="domain" description="C2H2-type" evidence="12">
    <location>
        <begin position="432"/>
        <end position="459"/>
    </location>
</feature>
<dbReference type="SUPFAM" id="SSF57667">
    <property type="entry name" value="beta-beta-alpha zinc fingers"/>
    <property type="match status" value="6"/>
</dbReference>
<evidence type="ECO:0000256" key="3">
    <source>
        <dbReference type="ARBA" id="ARBA00022737"/>
    </source>
</evidence>
<dbReference type="PANTHER" id="PTHR16515:SF66">
    <property type="entry name" value="C2H2-TYPE DOMAIN-CONTAINING PROTEIN"/>
    <property type="match status" value="1"/>
</dbReference>
<dbReference type="InterPro" id="IPR006612">
    <property type="entry name" value="THAP_Znf"/>
</dbReference>
<reference evidence="15" key="2">
    <citation type="submission" date="2025-05" db="UniProtKB">
        <authorList>
            <consortium name="EnsemblMetazoa"/>
        </authorList>
    </citation>
    <scope>IDENTIFICATION</scope>
    <source>
        <strain evidence="15">Foshan</strain>
    </source>
</reference>
<evidence type="ECO:0000256" key="6">
    <source>
        <dbReference type="ARBA" id="ARBA00023125"/>
    </source>
</evidence>
<feature type="binding site" evidence="10">
    <location>
        <position position="150"/>
    </location>
    <ligand>
        <name>Zn(2+)</name>
        <dbReference type="ChEBI" id="CHEBI:29105"/>
    </ligand>
</feature>
<comment type="subcellular location">
    <subcellularLocation>
        <location evidence="1">Nucleus</location>
    </subcellularLocation>
</comment>
<dbReference type="EnsemblMetazoa" id="AALFPA23_019468.R28630">
    <property type="protein sequence ID" value="AALFPA23_019468.P28630"/>
    <property type="gene ID" value="AALFPA23_019468"/>
</dbReference>
<feature type="domain" description="C2H2-type" evidence="12">
    <location>
        <begin position="902"/>
        <end position="929"/>
    </location>
</feature>
<feature type="compositionally biased region" description="Polar residues" evidence="11">
    <location>
        <begin position="284"/>
        <end position="297"/>
    </location>
</feature>
<feature type="domain" description="ZAD" evidence="14">
    <location>
        <begin position="148"/>
        <end position="224"/>
    </location>
</feature>
<feature type="domain" description="C2H2-type" evidence="12">
    <location>
        <begin position="460"/>
        <end position="487"/>
    </location>
</feature>
<evidence type="ECO:0000259" key="12">
    <source>
        <dbReference type="PROSITE" id="PS50157"/>
    </source>
</evidence>
<dbReference type="InterPro" id="IPR050331">
    <property type="entry name" value="Zinc_finger"/>
</dbReference>
<dbReference type="SMART" id="SM00355">
    <property type="entry name" value="ZnF_C2H2"/>
    <property type="match status" value="11"/>
</dbReference>
<evidence type="ECO:0000259" key="13">
    <source>
        <dbReference type="PROSITE" id="PS50950"/>
    </source>
</evidence>
<evidence type="ECO:0000256" key="7">
    <source>
        <dbReference type="ARBA" id="ARBA00023242"/>
    </source>
</evidence>
<keyword evidence="2 10" id="KW-0479">Metal-binding</keyword>
<evidence type="ECO:0000313" key="16">
    <source>
        <dbReference type="Proteomes" id="UP000069940"/>
    </source>
</evidence>
<evidence type="ECO:0000256" key="8">
    <source>
        <dbReference type="PROSITE-ProRule" id="PRU00042"/>
    </source>
</evidence>
<name>A0ABM1ZKW5_AEDAL</name>
<dbReference type="InterPro" id="IPR036236">
    <property type="entry name" value="Znf_C2H2_sf"/>
</dbReference>
<feature type="domain" description="C2H2-type" evidence="12">
    <location>
        <begin position="404"/>
        <end position="431"/>
    </location>
</feature>
<feature type="region of interest" description="Disordered" evidence="11">
    <location>
        <begin position="678"/>
        <end position="700"/>
    </location>
</feature>
<dbReference type="RefSeq" id="XP_029731037.1">
    <property type="nucleotide sequence ID" value="XM_029875177.2"/>
</dbReference>
<feature type="binding site" evidence="10">
    <location>
        <position position="153"/>
    </location>
    <ligand>
        <name>Zn(2+)</name>
        <dbReference type="ChEBI" id="CHEBI:29105"/>
    </ligand>
</feature>
<dbReference type="PROSITE" id="PS00028">
    <property type="entry name" value="ZINC_FINGER_C2H2_1"/>
    <property type="match status" value="8"/>
</dbReference>
<dbReference type="PANTHER" id="PTHR16515">
    <property type="entry name" value="PR DOMAIN ZINC FINGER PROTEIN"/>
    <property type="match status" value="1"/>
</dbReference>
<organism evidence="15 16">
    <name type="scientific">Aedes albopictus</name>
    <name type="common">Asian tiger mosquito</name>
    <name type="synonym">Stegomyia albopicta</name>
    <dbReference type="NCBI Taxonomy" id="7160"/>
    <lineage>
        <taxon>Eukaryota</taxon>
        <taxon>Metazoa</taxon>
        <taxon>Ecdysozoa</taxon>
        <taxon>Arthropoda</taxon>
        <taxon>Hexapoda</taxon>
        <taxon>Insecta</taxon>
        <taxon>Pterygota</taxon>
        <taxon>Neoptera</taxon>
        <taxon>Endopterygota</taxon>
        <taxon>Diptera</taxon>
        <taxon>Nematocera</taxon>
        <taxon>Culicoidea</taxon>
        <taxon>Culicidae</taxon>
        <taxon>Culicinae</taxon>
        <taxon>Aedini</taxon>
        <taxon>Aedes</taxon>
        <taxon>Stegomyia</taxon>
    </lineage>
</organism>
<accession>A0ABM1ZKW5</accession>
<sequence length="965" mass="107015">MIECCIHLCPSNSFRGRLSFYRFPVIRSDENRQASIERRAAWIQAVGKKNIDWDLAVICGKHFYSGRPSQLHETDNVDWVPSLEMNGAERNQNATTRTAVGENEAAAAPRIAPGSLVTSSVVLAAVAKSKAAQQRESKENLIRSNSKKICRLCLGKDVRLTRPFENAGGPDDDLLQRIYECTTVKVMLKEKYPAAICAICDTKLKEYSRFRDRCIENDELLRSILDEQDKHEESVEEALEPSPEELVKSEEVSTADILPVEFHESSEIKDLQLQLYGSSDENTLSQSEFASSDTAGSVTPLPKITSVTSNAPKALKDAIASTSNTKSASAETEPSAGAKTPTPEKAPVPTVKPTISVKPLSILAANPVRVVEPATSDTLESSSAPKEADKSTSVPGTASTDGRHECHICSRPFRNSYTLRRHMNLHTEENLYTCEYCNKKFNDRSNWKIHLRAHTGDNLLRCAVCFKTFISPSTLKYHLRAHRKLKAFECKFCVETTSSYQALSDHLATKHADVRVEDYAKHMEEAFAAGDFLKIEMDADETTLSAALVAGMNTESDESGTEASPRRPPPLIPAPSATAVAAGASVSHGSSMDEIKIKEEVPDLDDIAIKQEPVDEETLGALVGGSTGSTQGLSQQLTALIPANEEESPPVILFRCDYCMKIFKYLYELRVHMKIHNGPKPTAADSGVKPPPSKKPRHPSIDADIAELANAPLPEHDCPKCDKAFRTEELLRVHIETHKLDVDVTKARSCKVCFKTFKCELNLVSHMKKHHEYETFVIEQQQLEAQQESELPPVDEDKPQSPDSSSNDAGNQSQSESVDTAEGGGGGSSSTTTERKCEICALSFDCAYKLEQHVMTHFKNNEAVAFVPSADRPYKCTECHKRFKRKDYLLIHIRTHTGERRHKCDMCSSAFVHPSNLITHRKLHSNERPFKCDLCPAAFKLYAGLKIHRKRCVLKYLQENSVTVT</sequence>
<proteinExistence type="predicted"/>
<protein>
    <recommendedName>
        <fullName evidence="17">C2h2-type zn-finger protein</fullName>
    </recommendedName>
</protein>
<evidence type="ECO:0000313" key="15">
    <source>
        <dbReference type="EnsemblMetazoa" id="AALFPA23_019468.P28630"/>
    </source>
</evidence>
<evidence type="ECO:0000256" key="5">
    <source>
        <dbReference type="ARBA" id="ARBA00022833"/>
    </source>
</evidence>
<evidence type="ECO:0000259" key="14">
    <source>
        <dbReference type="PROSITE" id="PS51915"/>
    </source>
</evidence>
<dbReference type="PROSITE" id="PS50157">
    <property type="entry name" value="ZINC_FINGER_C2H2_2"/>
    <property type="match status" value="8"/>
</dbReference>
<feature type="region of interest" description="Disordered" evidence="11">
    <location>
        <begin position="784"/>
        <end position="832"/>
    </location>
</feature>
<evidence type="ECO:0000256" key="11">
    <source>
        <dbReference type="SAM" id="MobiDB-lite"/>
    </source>
</evidence>
<dbReference type="Gene3D" id="3.40.1800.20">
    <property type="match status" value="1"/>
</dbReference>
<reference evidence="16" key="1">
    <citation type="journal article" date="2015" name="Proc. Natl. Acad. Sci. U.S.A.">
        <title>Genome sequence of the Asian Tiger mosquito, Aedes albopictus, reveals insights into its biology, genetics, and evolution.</title>
        <authorList>
            <person name="Chen X.G."/>
            <person name="Jiang X."/>
            <person name="Gu J."/>
            <person name="Xu M."/>
            <person name="Wu Y."/>
            <person name="Deng Y."/>
            <person name="Zhang C."/>
            <person name="Bonizzoni M."/>
            <person name="Dermauw W."/>
            <person name="Vontas J."/>
            <person name="Armbruster P."/>
            <person name="Huang X."/>
            <person name="Yang Y."/>
            <person name="Zhang H."/>
            <person name="He W."/>
            <person name="Peng H."/>
            <person name="Liu Y."/>
            <person name="Wu K."/>
            <person name="Chen J."/>
            <person name="Lirakis M."/>
            <person name="Topalis P."/>
            <person name="Van Leeuwen T."/>
            <person name="Hall A.B."/>
            <person name="Jiang X."/>
            <person name="Thorpe C."/>
            <person name="Mueller R.L."/>
            <person name="Sun C."/>
            <person name="Waterhouse R.M."/>
            <person name="Yan G."/>
            <person name="Tu Z.J."/>
            <person name="Fang X."/>
            <person name="James A.A."/>
        </authorList>
    </citation>
    <scope>NUCLEOTIDE SEQUENCE [LARGE SCALE GENOMIC DNA]</scope>
    <source>
        <strain evidence="16">Foshan</strain>
    </source>
</reference>
<dbReference type="GeneID" id="109432246"/>
<feature type="domain" description="C2H2-type" evidence="12">
    <location>
        <begin position="874"/>
        <end position="901"/>
    </location>
</feature>
<dbReference type="Pfam" id="PF07776">
    <property type="entry name" value="zf-AD"/>
    <property type="match status" value="1"/>
</dbReference>
<evidence type="ECO:0000256" key="9">
    <source>
        <dbReference type="PROSITE-ProRule" id="PRU00309"/>
    </source>
</evidence>
<feature type="binding site" evidence="10">
    <location>
        <position position="200"/>
    </location>
    <ligand>
        <name>Zn(2+)</name>
        <dbReference type="ChEBI" id="CHEBI:29105"/>
    </ligand>
</feature>
<dbReference type="InterPro" id="IPR013087">
    <property type="entry name" value="Znf_C2H2_type"/>
</dbReference>
<evidence type="ECO:0000256" key="10">
    <source>
        <dbReference type="PROSITE-ProRule" id="PRU01263"/>
    </source>
</evidence>
<keyword evidence="5 10" id="KW-0862">Zinc</keyword>
<feature type="compositionally biased region" description="Polar residues" evidence="11">
    <location>
        <begin position="391"/>
        <end position="400"/>
    </location>
</feature>
<dbReference type="Pfam" id="PF00096">
    <property type="entry name" value="zf-C2H2"/>
    <property type="match status" value="5"/>
</dbReference>
<dbReference type="SUPFAM" id="SSF57716">
    <property type="entry name" value="Glucocorticoid receptor-like (DNA-binding domain)"/>
    <property type="match status" value="2"/>
</dbReference>
<evidence type="ECO:0008006" key="17">
    <source>
        <dbReference type="Google" id="ProtNLM"/>
    </source>
</evidence>
<dbReference type="SMART" id="SM00868">
    <property type="entry name" value="zf-AD"/>
    <property type="match status" value="1"/>
</dbReference>
<dbReference type="PROSITE" id="PS50950">
    <property type="entry name" value="ZF_THAP"/>
    <property type="match status" value="1"/>
</dbReference>
<keyword evidence="3" id="KW-0677">Repeat</keyword>
<dbReference type="Pfam" id="PF13912">
    <property type="entry name" value="zf-C2H2_6"/>
    <property type="match status" value="2"/>
</dbReference>
<keyword evidence="7" id="KW-0539">Nucleus</keyword>